<dbReference type="AlphaFoldDB" id="A0A2M9XXR2"/>
<feature type="domain" description="FecR protein" evidence="2">
    <location>
        <begin position="76"/>
        <end position="174"/>
    </location>
</feature>
<protein>
    <submittedName>
        <fullName evidence="3">Iron dicitrate transport regulator FecR</fullName>
    </submittedName>
</protein>
<evidence type="ECO:0000313" key="3">
    <source>
        <dbReference type="EMBL" id="TGK95642.1"/>
    </source>
</evidence>
<keyword evidence="4" id="KW-1185">Reference proteome</keyword>
<dbReference type="PROSITE" id="PS51257">
    <property type="entry name" value="PROKAR_LIPOPROTEIN"/>
    <property type="match status" value="1"/>
</dbReference>
<dbReference type="Pfam" id="PF04773">
    <property type="entry name" value="FecR"/>
    <property type="match status" value="1"/>
</dbReference>
<dbReference type="OrthoDB" id="342847at2"/>
<feature type="chain" id="PRO_5044383671" evidence="1">
    <location>
        <begin position="24"/>
        <end position="323"/>
    </location>
</feature>
<dbReference type="PANTHER" id="PTHR38731">
    <property type="entry name" value="LIPL45-RELATED LIPOPROTEIN-RELATED"/>
    <property type="match status" value="1"/>
</dbReference>
<proteinExistence type="predicted"/>
<dbReference type="PANTHER" id="PTHR38731:SF1">
    <property type="entry name" value="FECR PROTEIN DOMAIN-CONTAINING PROTEIN"/>
    <property type="match status" value="1"/>
</dbReference>
<dbReference type="Gene3D" id="2.60.120.1440">
    <property type="match status" value="1"/>
</dbReference>
<accession>A0A2M9XXR2</accession>
<evidence type="ECO:0000256" key="1">
    <source>
        <dbReference type="SAM" id="SignalP"/>
    </source>
</evidence>
<dbReference type="Proteomes" id="UP000297891">
    <property type="component" value="Unassembled WGS sequence"/>
</dbReference>
<feature type="signal peptide" evidence="1">
    <location>
        <begin position="1"/>
        <end position="23"/>
    </location>
</feature>
<dbReference type="RefSeq" id="WP_100792126.1">
    <property type="nucleotide sequence ID" value="NZ_NPDQ01000010.1"/>
</dbReference>
<evidence type="ECO:0000259" key="2">
    <source>
        <dbReference type="Pfam" id="PF04773"/>
    </source>
</evidence>
<organism evidence="3 4">
    <name type="scientific">Leptospira brenneri</name>
    <dbReference type="NCBI Taxonomy" id="2023182"/>
    <lineage>
        <taxon>Bacteria</taxon>
        <taxon>Pseudomonadati</taxon>
        <taxon>Spirochaetota</taxon>
        <taxon>Spirochaetia</taxon>
        <taxon>Leptospirales</taxon>
        <taxon>Leptospiraceae</taxon>
        <taxon>Leptospira</taxon>
    </lineage>
</organism>
<evidence type="ECO:0000313" key="4">
    <source>
        <dbReference type="Proteomes" id="UP000297891"/>
    </source>
</evidence>
<reference evidence="3" key="1">
    <citation type="journal article" date="2019" name="PLoS Negl. Trop. Dis.">
        <title>Revisiting the worldwide diversity of Leptospira species in the environment.</title>
        <authorList>
            <person name="Vincent A.T."/>
            <person name="Schiettekatte O."/>
            <person name="Bourhy P."/>
            <person name="Veyrier F.J."/>
            <person name="Picardeau M."/>
        </authorList>
    </citation>
    <scope>NUCLEOTIDE SEQUENCE [LARGE SCALE GENOMIC DNA]</scope>
    <source>
        <strain evidence="3">201800277</strain>
    </source>
</reference>
<gene>
    <name evidence="3" type="ORF">EHQ30_03120</name>
</gene>
<dbReference type="InterPro" id="IPR006860">
    <property type="entry name" value="FecR"/>
</dbReference>
<sequence length="323" mass="35222">MKRTMINRLSALGFVAVFAIFFAACQKDSKESVTNVTDKAAQESNVVVAFVKGDVVVIRESGQVKPNLGDVLTSKDTIVTGENGSVEILVGEDGVLKLNKNTSLSVSQAFAANDGSRETEVNMQYGKLVTVLRKERKTESFSVVTPTSIAGVRGTIFLTNVENPSSKSGNVACGSGNCVVKYTVLDGAVAIRKANSENEIVVDKQKTAEVGNDTKLSDKMIKPMDKQSLSEMKEMLAFENTKMLQFESLANELRTNNEELQKLNIGSSVEELEKAAKTREITKSKSDEVIKTAKSIEDSKYIKKDVQKESLKLAPKESFDKTK</sequence>
<keyword evidence="1" id="KW-0732">Signal</keyword>
<name>A0A2M9XXR2_9LEPT</name>
<comment type="caution">
    <text evidence="3">The sequence shown here is derived from an EMBL/GenBank/DDBJ whole genome shotgun (WGS) entry which is preliminary data.</text>
</comment>
<dbReference type="EMBL" id="RQFP01000001">
    <property type="protein sequence ID" value="TGK95642.1"/>
    <property type="molecule type" value="Genomic_DNA"/>
</dbReference>